<comment type="caution">
    <text evidence="1">The sequence shown here is derived from an EMBL/GenBank/DDBJ whole genome shotgun (WGS) entry which is preliminary data.</text>
</comment>
<proteinExistence type="predicted"/>
<keyword evidence="2" id="KW-1185">Reference proteome</keyword>
<reference evidence="2" key="1">
    <citation type="journal article" date="2019" name="Int. J. Syst. Evol. Microbiol.">
        <title>The Global Catalogue of Microorganisms (GCM) 10K type strain sequencing project: providing services to taxonomists for standard genome sequencing and annotation.</title>
        <authorList>
            <consortium name="The Broad Institute Genomics Platform"/>
            <consortium name="The Broad Institute Genome Sequencing Center for Infectious Disease"/>
            <person name="Wu L."/>
            <person name="Ma J."/>
        </authorList>
    </citation>
    <scope>NUCLEOTIDE SEQUENCE [LARGE SCALE GENOMIC DNA]</scope>
    <source>
        <strain evidence="2">CGMCC 1.15774</strain>
    </source>
</reference>
<organism evidence="1 2">
    <name type="scientific">Flagellimonas marina</name>
    <dbReference type="NCBI Taxonomy" id="1775168"/>
    <lineage>
        <taxon>Bacteria</taxon>
        <taxon>Pseudomonadati</taxon>
        <taxon>Bacteroidota</taxon>
        <taxon>Flavobacteriia</taxon>
        <taxon>Flavobacteriales</taxon>
        <taxon>Flavobacteriaceae</taxon>
        <taxon>Flagellimonas</taxon>
    </lineage>
</organism>
<sequence length="263" mass="29940">MRMGSRNMGKQIRFLTMTALIFCLGACKSTKTVTGGEADARMSAKNIIDNHYTNQTKFKTLSGRIKIDYVNGDESQGVNVSLRMEKDKVIWMSAPLGMVKAHITPSKVSFYNKLQNEYFDGDFSYLSHVLGTELDFEKVQNLLLGNAVFDLRKEKFVSSVAEGNYQLKPKKARDLFKILFQVEPRNFKIATQQVSQPDSLRKFEAKYTYQNVSGNVLPEEIKILAEDKGELTNINLSFRNLELNKSMSFPYKVPKGFDKITLK</sequence>
<dbReference type="EMBL" id="JBHSCL010000009">
    <property type="protein sequence ID" value="MFC4221659.1"/>
    <property type="molecule type" value="Genomic_DNA"/>
</dbReference>
<dbReference type="Pfam" id="PF14125">
    <property type="entry name" value="DUF4292"/>
    <property type="match status" value="1"/>
</dbReference>
<dbReference type="InterPro" id="IPR025634">
    <property type="entry name" value="DUF4292"/>
</dbReference>
<gene>
    <name evidence="1" type="ORF">ACFOWS_16015</name>
</gene>
<dbReference type="Proteomes" id="UP001595841">
    <property type="component" value="Unassembled WGS sequence"/>
</dbReference>
<evidence type="ECO:0000313" key="1">
    <source>
        <dbReference type="EMBL" id="MFC4221659.1"/>
    </source>
</evidence>
<evidence type="ECO:0000313" key="2">
    <source>
        <dbReference type="Proteomes" id="UP001595841"/>
    </source>
</evidence>
<name>A0ABV8PRL5_9FLAO</name>
<accession>A0ABV8PRL5</accession>
<dbReference type="Gene3D" id="2.50.20.10">
    <property type="entry name" value="Lipoprotein localisation LolA/LolB/LppX"/>
    <property type="match status" value="1"/>
</dbReference>
<protein>
    <submittedName>
        <fullName evidence="1">DUF4292 domain-containing protein</fullName>
    </submittedName>
</protein>